<dbReference type="RefSeq" id="WP_076666059.1">
    <property type="nucleotide sequence ID" value="NZ_FTPP01000001.1"/>
</dbReference>
<accession>A0A1R3WKZ7</accession>
<sequence length="303" mass="34871">MRNVLLLFFCLISVGTQGQQLLAPAGSFSKDSVHIGELLRYTLVHRHPAAQEVILPDSSYNFAPFELVRQEYYPTSTRAGISTDSTVYTLRTFDTTPVQSLELPAIVLRGKDTLQVVSPKRSVVLRQLVQDVSPTLQLRTQTNLLQVEERFDWPILVLWIVTIAAFVALVWLVFGQTIKIKYQLYRLRKDHLYFNSRYNSHVDRFVKTGVPTSMEKAVALWKNYLTKLERSAINSFTTKEIVEYYNDDEQVNVALRLCDKAIYGNVTAESDQETNQALSMLRRFARSRYKTHREITGNARNKQ</sequence>
<evidence type="ECO:0000256" key="1">
    <source>
        <dbReference type="SAM" id="Phobius"/>
    </source>
</evidence>
<evidence type="ECO:0000313" key="2">
    <source>
        <dbReference type="EMBL" id="SIT78779.1"/>
    </source>
</evidence>
<reference evidence="3" key="1">
    <citation type="submission" date="2017-01" db="EMBL/GenBank/DDBJ databases">
        <authorList>
            <person name="Varghese N."/>
            <person name="Submissions S."/>
        </authorList>
    </citation>
    <scope>NUCLEOTIDE SEQUENCE [LARGE SCALE GENOMIC DNA]</scope>
    <source>
        <strain evidence="3">LP100</strain>
    </source>
</reference>
<gene>
    <name evidence="2" type="ORF">SAMN05444128_0665</name>
</gene>
<protein>
    <submittedName>
        <fullName evidence="2">Uncharacterized protein</fullName>
    </submittedName>
</protein>
<keyword evidence="1" id="KW-0472">Membrane</keyword>
<organism evidence="2 3">
    <name type="scientific">Pontibacter indicus</name>
    <dbReference type="NCBI Taxonomy" id="1317125"/>
    <lineage>
        <taxon>Bacteria</taxon>
        <taxon>Pseudomonadati</taxon>
        <taxon>Bacteroidota</taxon>
        <taxon>Cytophagia</taxon>
        <taxon>Cytophagales</taxon>
        <taxon>Hymenobacteraceae</taxon>
        <taxon>Pontibacter</taxon>
    </lineage>
</organism>
<feature type="transmembrane region" description="Helical" evidence="1">
    <location>
        <begin position="153"/>
        <end position="174"/>
    </location>
</feature>
<dbReference type="OrthoDB" id="848790at2"/>
<proteinExistence type="predicted"/>
<dbReference type="STRING" id="1317125.SAMN05444128_0665"/>
<name>A0A1R3WKZ7_9BACT</name>
<keyword evidence="1" id="KW-1133">Transmembrane helix</keyword>
<evidence type="ECO:0000313" key="3">
    <source>
        <dbReference type="Proteomes" id="UP000187181"/>
    </source>
</evidence>
<keyword evidence="3" id="KW-1185">Reference proteome</keyword>
<dbReference type="EMBL" id="FTPP01000001">
    <property type="protein sequence ID" value="SIT78779.1"/>
    <property type="molecule type" value="Genomic_DNA"/>
</dbReference>
<keyword evidence="1" id="KW-0812">Transmembrane</keyword>
<dbReference type="Proteomes" id="UP000187181">
    <property type="component" value="Unassembled WGS sequence"/>
</dbReference>
<dbReference type="AlphaFoldDB" id="A0A1R3WKZ7"/>